<keyword evidence="3 8" id="KW-0560">Oxidoreductase</keyword>
<sequence length="193" mass="20870">MLRSLTFALSAFCSMAFAADMTENTLDAGKVSAQSKPITLLGQGVKLGDKAPDFKVVDGSFTPITLADYQGKAILISVVPSLDTGVCSIQTKHFNEKVASQFPNIAMLTISADLPFAQKRFCKAENIDKITALSDSVWRDFGQNYGLIIKDMGLLTRAVFVLDASHKIVYKQLVADLSTEPKYDPVLSALSAL</sequence>
<evidence type="ECO:0000256" key="1">
    <source>
        <dbReference type="ARBA" id="ARBA00022559"/>
    </source>
</evidence>
<dbReference type="EMBL" id="DRGM01000148">
    <property type="protein sequence ID" value="HEA17590.1"/>
    <property type="molecule type" value="Genomic_DNA"/>
</dbReference>
<dbReference type="InterPro" id="IPR002065">
    <property type="entry name" value="TPX"/>
</dbReference>
<feature type="signal peptide" evidence="6">
    <location>
        <begin position="1"/>
        <end position="18"/>
    </location>
</feature>
<evidence type="ECO:0000313" key="8">
    <source>
        <dbReference type="EMBL" id="HEA17590.1"/>
    </source>
</evidence>
<keyword evidence="4" id="KW-1015">Disulfide bond</keyword>
<organism evidence="8">
    <name type="scientific">Pseudoalteromonas prydzensis</name>
    <dbReference type="NCBI Taxonomy" id="182141"/>
    <lineage>
        <taxon>Bacteria</taxon>
        <taxon>Pseudomonadati</taxon>
        <taxon>Pseudomonadota</taxon>
        <taxon>Gammaproteobacteria</taxon>
        <taxon>Alteromonadales</taxon>
        <taxon>Pseudoalteromonadaceae</taxon>
        <taxon>Pseudoalteromonas</taxon>
    </lineage>
</organism>
<dbReference type="PROSITE" id="PS01265">
    <property type="entry name" value="TPX"/>
    <property type="match status" value="1"/>
</dbReference>
<evidence type="ECO:0000256" key="3">
    <source>
        <dbReference type="ARBA" id="ARBA00023002"/>
    </source>
</evidence>
<dbReference type="InterPro" id="IPR013740">
    <property type="entry name" value="Redoxin"/>
</dbReference>
<dbReference type="AlphaFoldDB" id="A0A7V1D0G8"/>
<dbReference type="Gene3D" id="3.40.30.10">
    <property type="entry name" value="Glutaredoxin"/>
    <property type="match status" value="1"/>
</dbReference>
<dbReference type="InterPro" id="IPR013766">
    <property type="entry name" value="Thioredoxin_domain"/>
</dbReference>
<evidence type="ECO:0000256" key="5">
    <source>
        <dbReference type="ARBA" id="ARBA00023284"/>
    </source>
</evidence>
<dbReference type="InterPro" id="IPR050455">
    <property type="entry name" value="Tpx_Peroxidase_subfamily"/>
</dbReference>
<keyword evidence="6" id="KW-0732">Signal</keyword>
<dbReference type="Proteomes" id="UP000886188">
    <property type="component" value="Unassembled WGS sequence"/>
</dbReference>
<dbReference type="SUPFAM" id="SSF52833">
    <property type="entry name" value="Thioredoxin-like"/>
    <property type="match status" value="1"/>
</dbReference>
<dbReference type="PANTHER" id="PTHR43110:SF1">
    <property type="entry name" value="THIOL PEROXIDASE"/>
    <property type="match status" value="1"/>
</dbReference>
<gene>
    <name evidence="8" type="ORF">ENH88_14330</name>
</gene>
<protein>
    <submittedName>
        <fullName evidence="8">Thiol peroxidase</fullName>
        <ecNumber evidence="8">1.11.1.-</ecNumber>
    </submittedName>
</protein>
<dbReference type="EC" id="1.11.1.-" evidence="8"/>
<proteinExistence type="predicted"/>
<feature type="chain" id="PRO_5030700560" evidence="6">
    <location>
        <begin position="19"/>
        <end position="193"/>
    </location>
</feature>
<dbReference type="RefSeq" id="WP_304183162.1">
    <property type="nucleotide sequence ID" value="NZ_DRGM01000148.1"/>
</dbReference>
<keyword evidence="2" id="KW-0049">Antioxidant</keyword>
<reference evidence="8" key="1">
    <citation type="journal article" date="2020" name="mSystems">
        <title>Genome- and Community-Level Interaction Insights into Carbon Utilization and Element Cycling Functions of Hydrothermarchaeota in Hydrothermal Sediment.</title>
        <authorList>
            <person name="Zhou Z."/>
            <person name="Liu Y."/>
            <person name="Xu W."/>
            <person name="Pan J."/>
            <person name="Luo Z.H."/>
            <person name="Li M."/>
        </authorList>
    </citation>
    <scope>NUCLEOTIDE SEQUENCE [LARGE SCALE GENOMIC DNA]</scope>
    <source>
        <strain evidence="8">HyVt-346</strain>
    </source>
</reference>
<dbReference type="InterPro" id="IPR036249">
    <property type="entry name" value="Thioredoxin-like_sf"/>
</dbReference>
<dbReference type="NCBIfam" id="NF001808">
    <property type="entry name" value="PRK00522.1"/>
    <property type="match status" value="1"/>
</dbReference>
<evidence type="ECO:0000256" key="2">
    <source>
        <dbReference type="ARBA" id="ARBA00022862"/>
    </source>
</evidence>
<evidence type="ECO:0000259" key="7">
    <source>
        <dbReference type="PROSITE" id="PS51352"/>
    </source>
</evidence>
<dbReference type="PANTHER" id="PTHR43110">
    <property type="entry name" value="THIOL PEROXIDASE"/>
    <property type="match status" value="1"/>
</dbReference>
<dbReference type="GO" id="GO:0008379">
    <property type="term" value="F:thioredoxin peroxidase activity"/>
    <property type="evidence" value="ECO:0007669"/>
    <property type="project" value="InterPro"/>
</dbReference>
<name>A0A7V1D0G8_9GAMM</name>
<dbReference type="PROSITE" id="PS51352">
    <property type="entry name" value="THIOREDOXIN_2"/>
    <property type="match status" value="1"/>
</dbReference>
<dbReference type="Pfam" id="PF08534">
    <property type="entry name" value="Redoxin"/>
    <property type="match status" value="1"/>
</dbReference>
<evidence type="ECO:0000256" key="4">
    <source>
        <dbReference type="ARBA" id="ARBA00023157"/>
    </source>
</evidence>
<evidence type="ECO:0000256" key="6">
    <source>
        <dbReference type="SAM" id="SignalP"/>
    </source>
</evidence>
<comment type="caution">
    <text evidence="8">The sequence shown here is derived from an EMBL/GenBank/DDBJ whole genome shotgun (WGS) entry which is preliminary data.</text>
</comment>
<accession>A0A7V1D0G8</accession>
<dbReference type="CDD" id="cd03014">
    <property type="entry name" value="PRX_Atyp2cys"/>
    <property type="match status" value="1"/>
</dbReference>
<keyword evidence="5" id="KW-0676">Redox-active center</keyword>
<keyword evidence="1 8" id="KW-0575">Peroxidase</keyword>
<feature type="domain" description="Thioredoxin" evidence="7">
    <location>
        <begin position="45"/>
        <end position="193"/>
    </location>
</feature>
<dbReference type="InterPro" id="IPR018219">
    <property type="entry name" value="Tpx_CS"/>
</dbReference>